<sequence length="55" mass="5776">MNYTVVLDWKFAVALGAAAVGIIFAVKMDAADAKEVSIHAIDVCKEYAVAVTGDC</sequence>
<dbReference type="EMBL" id="JAAOXG010000060">
    <property type="protein sequence ID" value="NNJ32586.1"/>
    <property type="molecule type" value="Genomic_DNA"/>
</dbReference>
<evidence type="ECO:0000313" key="2">
    <source>
        <dbReference type="EMBL" id="NNJ32586.1"/>
    </source>
</evidence>
<feature type="transmembrane region" description="Helical" evidence="1">
    <location>
        <begin position="6"/>
        <end position="26"/>
    </location>
</feature>
<reference evidence="2 3" key="1">
    <citation type="submission" date="2020-03" db="EMBL/GenBank/DDBJ databases">
        <title>Genome Sequence of industrial isolate, B5A.</title>
        <authorList>
            <person name="Sharma S."/>
            <person name="Patil P.B."/>
            <person name="Korpole S."/>
        </authorList>
    </citation>
    <scope>NUCLEOTIDE SEQUENCE [LARGE SCALE GENOMIC DNA]</scope>
    <source>
        <strain evidence="2 3">PI-S10-B5A</strain>
    </source>
</reference>
<keyword evidence="1" id="KW-1133">Transmembrane helix</keyword>
<gene>
    <name evidence="2" type="ORF">G9470_22750</name>
</gene>
<organism evidence="2 3">
    <name type="scientific">Lacrimispora defluvii</name>
    <dbReference type="NCBI Taxonomy" id="2719233"/>
    <lineage>
        <taxon>Bacteria</taxon>
        <taxon>Bacillati</taxon>
        <taxon>Bacillota</taxon>
        <taxon>Clostridia</taxon>
        <taxon>Lachnospirales</taxon>
        <taxon>Lachnospiraceae</taxon>
        <taxon>Lacrimispora</taxon>
    </lineage>
</organism>
<evidence type="ECO:0000256" key="1">
    <source>
        <dbReference type="SAM" id="Phobius"/>
    </source>
</evidence>
<keyword evidence="3" id="KW-1185">Reference proteome</keyword>
<dbReference type="RefSeq" id="WP_170823648.1">
    <property type="nucleotide sequence ID" value="NZ_JAAOXG010000060.1"/>
</dbReference>
<keyword evidence="1" id="KW-0472">Membrane</keyword>
<comment type="caution">
    <text evidence="2">The sequence shown here is derived from an EMBL/GenBank/DDBJ whole genome shotgun (WGS) entry which is preliminary data.</text>
</comment>
<keyword evidence="1" id="KW-0812">Transmembrane</keyword>
<dbReference type="Proteomes" id="UP000539052">
    <property type="component" value="Unassembled WGS sequence"/>
</dbReference>
<protein>
    <submittedName>
        <fullName evidence="2">MFS transporter</fullName>
    </submittedName>
</protein>
<name>A0ABX1VZE0_9FIRM</name>
<accession>A0ABX1VZE0</accession>
<evidence type="ECO:0000313" key="3">
    <source>
        <dbReference type="Proteomes" id="UP000539052"/>
    </source>
</evidence>
<proteinExistence type="predicted"/>